<dbReference type="RefSeq" id="WP_230868507.1">
    <property type="nucleotide sequence ID" value="NZ_CP046640.1"/>
</dbReference>
<dbReference type="PANTHER" id="PTHR30160:SF1">
    <property type="entry name" value="LIPOPOLYSACCHARIDE 1,2-N-ACETYLGLUCOSAMINETRANSFERASE-RELATED"/>
    <property type="match status" value="1"/>
</dbReference>
<dbReference type="GO" id="GO:0005829">
    <property type="term" value="C:cytosol"/>
    <property type="evidence" value="ECO:0007669"/>
    <property type="project" value="TreeGrafter"/>
</dbReference>
<proteinExistence type="predicted"/>
<dbReference type="AlphaFoldDB" id="A0A8A7KBU0"/>
<dbReference type="PANTHER" id="PTHR30160">
    <property type="entry name" value="TETRAACYLDISACCHARIDE 4'-KINASE-RELATED"/>
    <property type="match status" value="1"/>
</dbReference>
<evidence type="ECO:0000256" key="2">
    <source>
        <dbReference type="ARBA" id="ARBA00022679"/>
    </source>
</evidence>
<dbReference type="SUPFAM" id="SSF53756">
    <property type="entry name" value="UDP-Glycosyltransferase/glycogen phosphorylase"/>
    <property type="match status" value="1"/>
</dbReference>
<dbReference type="GO" id="GO:0008713">
    <property type="term" value="F:ADP-heptose-lipopolysaccharide heptosyltransferase activity"/>
    <property type="evidence" value="ECO:0007669"/>
    <property type="project" value="TreeGrafter"/>
</dbReference>
<dbReference type="Gene3D" id="3.40.50.2000">
    <property type="entry name" value="Glycogen Phosphorylase B"/>
    <property type="match status" value="2"/>
</dbReference>
<accession>A0A8A7KBU0</accession>
<organism evidence="3 4">
    <name type="scientific">Iocasia fonsfrigidae</name>
    <dbReference type="NCBI Taxonomy" id="2682810"/>
    <lineage>
        <taxon>Bacteria</taxon>
        <taxon>Bacillati</taxon>
        <taxon>Bacillota</taxon>
        <taxon>Clostridia</taxon>
        <taxon>Halanaerobiales</taxon>
        <taxon>Halanaerobiaceae</taxon>
        <taxon>Iocasia</taxon>
    </lineage>
</organism>
<name>A0A8A7KBU0_9FIRM</name>
<dbReference type="InterPro" id="IPR051199">
    <property type="entry name" value="LPS_LOS_Heptosyltrfase"/>
</dbReference>
<keyword evidence="4" id="KW-1185">Reference proteome</keyword>
<dbReference type="KEGG" id="ifn:GM661_01935"/>
<dbReference type="EMBL" id="CP046640">
    <property type="protein sequence ID" value="QTL96819.1"/>
    <property type="molecule type" value="Genomic_DNA"/>
</dbReference>
<reference evidence="3" key="1">
    <citation type="submission" date="2019-12" db="EMBL/GenBank/DDBJ databases">
        <authorList>
            <person name="zhang j."/>
            <person name="sun C.M."/>
        </authorList>
    </citation>
    <scope>NUCLEOTIDE SEQUENCE</scope>
    <source>
        <strain evidence="3">NS-1</strain>
    </source>
</reference>
<evidence type="ECO:0000313" key="4">
    <source>
        <dbReference type="Proteomes" id="UP000665020"/>
    </source>
</evidence>
<gene>
    <name evidence="3" type="ORF">GM661_01935</name>
</gene>
<dbReference type="Proteomes" id="UP000665020">
    <property type="component" value="Chromosome"/>
</dbReference>
<evidence type="ECO:0000313" key="3">
    <source>
        <dbReference type="EMBL" id="QTL96819.1"/>
    </source>
</evidence>
<dbReference type="GO" id="GO:0009244">
    <property type="term" value="P:lipopolysaccharide core region biosynthetic process"/>
    <property type="evidence" value="ECO:0007669"/>
    <property type="project" value="TreeGrafter"/>
</dbReference>
<protein>
    <submittedName>
        <fullName evidence="3">Lipopolysaccharide heptosyltransferase</fullName>
    </submittedName>
</protein>
<keyword evidence="1" id="KW-0328">Glycosyltransferase</keyword>
<dbReference type="CDD" id="cd03789">
    <property type="entry name" value="GT9_LPS_heptosyltransferase"/>
    <property type="match status" value="1"/>
</dbReference>
<sequence>MNQVINAKSVIIIDLLYLGDLMFATPFIKNLRMNLPDKRIDMIVNSNFYDLIKTNPDLDNVYAYNKKWGLRQGISFARKLSQNNYDLGLNIHGNWRTAILLKLVNPVYSLGYGGKGRGIFLDQEIKRSEGMHMTEAYLAFLEEIGFKSLTDNIPQLSVSPEASQGIKAFLEGEGVIPGDRLVALNTGGTWPTKRWPIARFAELADALVNNYDVRPVLTGGKSDLGRVDEIVSLMASEPIVAAGRTSLEELAALMECCELVISNDSGPVHVADAVGTASITIFGPSDELKYRPSRKGSRIITAGLDCQPCGEHECPLHHHRCMTEIKVSDIIRIIDESGLL</sequence>
<keyword evidence="2" id="KW-0808">Transferase</keyword>
<dbReference type="InterPro" id="IPR002201">
    <property type="entry name" value="Glyco_trans_9"/>
</dbReference>
<evidence type="ECO:0000256" key="1">
    <source>
        <dbReference type="ARBA" id="ARBA00022676"/>
    </source>
</evidence>
<dbReference type="Pfam" id="PF01075">
    <property type="entry name" value="Glyco_transf_9"/>
    <property type="match status" value="1"/>
</dbReference>